<dbReference type="STRING" id="1641165.XM38_01705"/>
<dbReference type="Gene3D" id="3.30.2310.20">
    <property type="entry name" value="RelE-like"/>
    <property type="match status" value="1"/>
</dbReference>
<keyword evidence="1" id="KW-1277">Toxin-antitoxin system</keyword>
<proteinExistence type="predicted"/>
<evidence type="ECO:0008006" key="4">
    <source>
        <dbReference type="Google" id="ProtNLM"/>
    </source>
</evidence>
<dbReference type="AlphaFoldDB" id="A0A1Z3HV15"/>
<dbReference type="InterPro" id="IPR007712">
    <property type="entry name" value="RelE/ParE_toxin"/>
</dbReference>
<dbReference type="Proteomes" id="UP000191901">
    <property type="component" value="Chromosome"/>
</dbReference>
<dbReference type="OrthoDB" id="197283at2"/>
<dbReference type="KEGG" id="hhg:XM38_051190"/>
<evidence type="ECO:0000313" key="2">
    <source>
        <dbReference type="EMBL" id="ASC74144.1"/>
    </source>
</evidence>
<evidence type="ECO:0000313" key="3">
    <source>
        <dbReference type="Proteomes" id="UP000191901"/>
    </source>
</evidence>
<keyword evidence="3" id="KW-1185">Reference proteome</keyword>
<gene>
    <name evidence="2" type="ORF">XM38_051190</name>
</gene>
<sequence length="114" mass="12992">MSEPPAVQIQFSAEFKTQLRSLAKRYRQIRSDLQSLITRLQAGEFLGDQIPGTGFTVFKVRVKNSDIRKGKRVGYRVIYQVIEPTSVLLLLIYAKSDRTDVTAAEIQAVIKEYQ</sequence>
<dbReference type="Pfam" id="PF05016">
    <property type="entry name" value="ParE_toxin"/>
    <property type="match status" value="1"/>
</dbReference>
<organism evidence="2 3">
    <name type="scientific">Halomicronema hongdechloris C2206</name>
    <dbReference type="NCBI Taxonomy" id="1641165"/>
    <lineage>
        <taxon>Bacteria</taxon>
        <taxon>Bacillati</taxon>
        <taxon>Cyanobacteriota</taxon>
        <taxon>Cyanophyceae</taxon>
        <taxon>Nodosilineales</taxon>
        <taxon>Nodosilineaceae</taxon>
        <taxon>Halomicronema</taxon>
    </lineage>
</organism>
<protein>
    <recommendedName>
        <fullName evidence="4">Type II toxin-antitoxin system RelE/ParE family toxin</fullName>
    </recommendedName>
</protein>
<dbReference type="RefSeq" id="WP_088431362.1">
    <property type="nucleotide sequence ID" value="NZ_CP021983.2"/>
</dbReference>
<dbReference type="InterPro" id="IPR035093">
    <property type="entry name" value="RelE/ParE_toxin_dom_sf"/>
</dbReference>
<accession>A0A1Z3HV15</accession>
<reference evidence="2 3" key="1">
    <citation type="journal article" date="2016" name="Biochim. Biophys. Acta">
        <title>Characterization of red-shifted phycobilisomes isolated from the chlorophyll f-containing cyanobacterium Halomicronema hongdechloris.</title>
        <authorList>
            <person name="Li Y."/>
            <person name="Lin Y."/>
            <person name="Garvey C.J."/>
            <person name="Birch D."/>
            <person name="Corkery R.W."/>
            <person name="Loughlin P.C."/>
            <person name="Scheer H."/>
            <person name="Willows R.D."/>
            <person name="Chen M."/>
        </authorList>
    </citation>
    <scope>NUCLEOTIDE SEQUENCE [LARGE SCALE GENOMIC DNA]</scope>
    <source>
        <strain evidence="2 3">C2206</strain>
    </source>
</reference>
<evidence type="ECO:0000256" key="1">
    <source>
        <dbReference type="ARBA" id="ARBA00022649"/>
    </source>
</evidence>
<dbReference type="EMBL" id="CP021983">
    <property type="protein sequence ID" value="ASC74144.1"/>
    <property type="molecule type" value="Genomic_DNA"/>
</dbReference>
<name>A0A1Z3HV15_9CYAN</name>